<protein>
    <submittedName>
        <fullName evidence="2">Uncharacterized protein</fullName>
    </submittedName>
</protein>
<dbReference type="HOGENOM" id="CLU_465554_0_0_1"/>
<organism evidence="2 3">
    <name type="scientific">Wickerhamomyces ciferrii (strain ATCC 14091 / BCRC 22168 / CBS 111 / JCM 3599 / NBRC 0793 / NRRL Y-1031 F-60-10)</name>
    <name type="common">Yeast</name>
    <name type="synonym">Pichia ciferrii</name>
    <dbReference type="NCBI Taxonomy" id="1206466"/>
    <lineage>
        <taxon>Eukaryota</taxon>
        <taxon>Fungi</taxon>
        <taxon>Dikarya</taxon>
        <taxon>Ascomycota</taxon>
        <taxon>Saccharomycotina</taxon>
        <taxon>Saccharomycetes</taxon>
        <taxon>Phaffomycetales</taxon>
        <taxon>Wickerhamomycetaceae</taxon>
        <taxon>Wickerhamomyces</taxon>
    </lineage>
</organism>
<dbReference type="Proteomes" id="UP000009328">
    <property type="component" value="Unassembled WGS sequence"/>
</dbReference>
<proteinExistence type="predicted"/>
<evidence type="ECO:0000256" key="1">
    <source>
        <dbReference type="SAM" id="MobiDB-lite"/>
    </source>
</evidence>
<accession>K0KIE2</accession>
<gene>
    <name evidence="2" type="ORF">BN7_4564</name>
</gene>
<feature type="region of interest" description="Disordered" evidence="1">
    <location>
        <begin position="565"/>
        <end position="586"/>
    </location>
</feature>
<dbReference type="EMBL" id="CAIF01000178">
    <property type="protein sequence ID" value="CCH44985.1"/>
    <property type="molecule type" value="Genomic_DNA"/>
</dbReference>
<keyword evidence="3" id="KW-1185">Reference proteome</keyword>
<dbReference type="AlphaFoldDB" id="K0KIE2"/>
<name>K0KIE2_WICCF</name>
<sequence>MFNGPVIETFKKALAEHLFEFKRTFEKDEVKEYQYSKLPCYITNGLSYSNKKHFTVLCTRDLSYDEIAFELGEEPYHWAAVEAVRASPSGYNGDEIHIFVQNRLHYEQLRNLVVESERNLKDLNDDSVCGQCEGAEQDLLKTNIEKLLSNAFIFGKPTNLDLNQANMWNNTSKWSSNTSTLGCSLIKLPKNQSYPDGYILVLKNINYDMEEVRQALKLYQRDEKDRIARGTEINRPNLNYYSSDIAYLKYLDVNQKHMVSTISNDVKSLEQPDTHYIVNDRESSVVRTSILAFKDRLRHLQASNPQHQHRSWFTGAYHIDGRFNGSNYEAFSTKKITKRELKSLVRENHQNWGYEINCIVPTFKKILHQKLESYGSHRWPVTIISEPNIKIDTIKNSLNNIKGIKDYGYCEKCLNKIEGEDSKIPKLVQTHFAIGCHHANENFIYLNHAHEGASGYSEIDGYLWNRKDYLSKLQNEDEFETQSEFVESKKLLTVLEIPNSSTSESNSDDETDKDLILIIRDVSLSETNVLQGLLEQSSSSWNRSECFLVPNNVISDNRLDRSSQLLSGNSNAKSQPQTHNLKLQIT</sequence>
<evidence type="ECO:0000313" key="2">
    <source>
        <dbReference type="EMBL" id="CCH44985.1"/>
    </source>
</evidence>
<dbReference type="InParanoid" id="K0KIE2"/>
<evidence type="ECO:0000313" key="3">
    <source>
        <dbReference type="Proteomes" id="UP000009328"/>
    </source>
</evidence>
<comment type="caution">
    <text evidence="2">The sequence shown here is derived from an EMBL/GenBank/DDBJ whole genome shotgun (WGS) entry which is preliminary data.</text>
</comment>
<reference evidence="2 3" key="1">
    <citation type="journal article" date="2012" name="Eukaryot. Cell">
        <title>Draft genome sequence of Wickerhamomyces ciferrii NRRL Y-1031 F-60-10.</title>
        <authorList>
            <person name="Schneider J."/>
            <person name="Andrea H."/>
            <person name="Blom J."/>
            <person name="Jaenicke S."/>
            <person name="Ruckert C."/>
            <person name="Schorsch C."/>
            <person name="Szczepanowski R."/>
            <person name="Farwick M."/>
            <person name="Goesmann A."/>
            <person name="Puhler A."/>
            <person name="Schaffer S."/>
            <person name="Tauch A."/>
            <person name="Kohler T."/>
            <person name="Brinkrolf K."/>
        </authorList>
    </citation>
    <scope>NUCLEOTIDE SEQUENCE [LARGE SCALE GENOMIC DNA]</scope>
    <source>
        <strain evidence="3">ATCC 14091 / BCRC 22168 / CBS 111 / JCM 3599 / NBRC 0793 / NRRL Y-1031 F-60-10</strain>
    </source>
</reference>